<feature type="transmembrane region" description="Helical" evidence="1">
    <location>
        <begin position="16"/>
        <end position="37"/>
    </location>
</feature>
<gene>
    <name evidence="2" type="ORF">FCM35_KLT00509</name>
</gene>
<protein>
    <submittedName>
        <fullName evidence="2">Uncharacterized protein</fullName>
    </submittedName>
</protein>
<evidence type="ECO:0000256" key="1">
    <source>
        <dbReference type="SAM" id="Phobius"/>
    </source>
</evidence>
<dbReference type="Proteomes" id="UP000623129">
    <property type="component" value="Unassembled WGS sequence"/>
</dbReference>
<reference evidence="2" key="1">
    <citation type="submission" date="2020-01" db="EMBL/GenBank/DDBJ databases">
        <title>Genome sequence of Kobresia littledalei, the first chromosome-level genome in the family Cyperaceae.</title>
        <authorList>
            <person name="Qu G."/>
        </authorList>
    </citation>
    <scope>NUCLEOTIDE SEQUENCE</scope>
    <source>
        <strain evidence="2">C.B.Clarke</strain>
        <tissue evidence="2">Leaf</tissue>
    </source>
</reference>
<comment type="caution">
    <text evidence="2">The sequence shown here is derived from an EMBL/GenBank/DDBJ whole genome shotgun (WGS) entry which is preliminary data.</text>
</comment>
<sequence>MGDEAGKILVHLFPCYLFLIRIFSIDWFFVIFGRRLWFIWPVNMLSLEKYTLYQMGLFFAPSVNWERCRLLQALILPLLESFSINQSKSSRVLLSSDGPFCP</sequence>
<evidence type="ECO:0000313" key="3">
    <source>
        <dbReference type="Proteomes" id="UP000623129"/>
    </source>
</evidence>
<dbReference type="AlphaFoldDB" id="A0A833RU73"/>
<keyword evidence="1" id="KW-1133">Transmembrane helix</keyword>
<dbReference type="EMBL" id="SWLB01000001">
    <property type="protein sequence ID" value="KAF3341871.1"/>
    <property type="molecule type" value="Genomic_DNA"/>
</dbReference>
<keyword evidence="1" id="KW-0812">Transmembrane</keyword>
<evidence type="ECO:0000313" key="2">
    <source>
        <dbReference type="EMBL" id="KAF3341871.1"/>
    </source>
</evidence>
<name>A0A833RU73_9POAL</name>
<proteinExistence type="predicted"/>
<accession>A0A833RU73</accession>
<organism evidence="2 3">
    <name type="scientific">Carex littledalei</name>
    <dbReference type="NCBI Taxonomy" id="544730"/>
    <lineage>
        <taxon>Eukaryota</taxon>
        <taxon>Viridiplantae</taxon>
        <taxon>Streptophyta</taxon>
        <taxon>Embryophyta</taxon>
        <taxon>Tracheophyta</taxon>
        <taxon>Spermatophyta</taxon>
        <taxon>Magnoliopsida</taxon>
        <taxon>Liliopsida</taxon>
        <taxon>Poales</taxon>
        <taxon>Cyperaceae</taxon>
        <taxon>Cyperoideae</taxon>
        <taxon>Cariceae</taxon>
        <taxon>Carex</taxon>
        <taxon>Carex subgen. Euthyceras</taxon>
    </lineage>
</organism>
<keyword evidence="1" id="KW-0472">Membrane</keyword>
<keyword evidence="3" id="KW-1185">Reference proteome</keyword>